<dbReference type="SUPFAM" id="SSF53474">
    <property type="entry name" value="alpha/beta-Hydrolases"/>
    <property type="match status" value="1"/>
</dbReference>
<dbReference type="PANTHER" id="PTHR43689">
    <property type="entry name" value="HYDROLASE"/>
    <property type="match status" value="1"/>
</dbReference>
<dbReference type="RefSeq" id="WP_322465537.1">
    <property type="nucleotide sequence ID" value="NZ_JAXOJX010000015.1"/>
</dbReference>
<evidence type="ECO:0000313" key="3">
    <source>
        <dbReference type="EMBL" id="MDZ5457143.1"/>
    </source>
</evidence>
<dbReference type="InterPro" id="IPR013595">
    <property type="entry name" value="Pept_S33_TAP-like_C"/>
</dbReference>
<dbReference type="EMBL" id="JAXOJX010000015">
    <property type="protein sequence ID" value="MDZ5457143.1"/>
    <property type="molecule type" value="Genomic_DNA"/>
</dbReference>
<dbReference type="Pfam" id="PF08386">
    <property type="entry name" value="Abhydrolase_4"/>
    <property type="match status" value="1"/>
</dbReference>
<keyword evidence="3" id="KW-0378">Hydrolase</keyword>
<dbReference type="Gene3D" id="3.40.50.1820">
    <property type="entry name" value="alpha/beta hydrolase"/>
    <property type="match status" value="2"/>
</dbReference>
<keyword evidence="4" id="KW-1185">Reference proteome</keyword>
<accession>A0ABU5IGS8</accession>
<gene>
    <name evidence="3" type="ORF">SM757_11230</name>
</gene>
<evidence type="ECO:0000313" key="4">
    <source>
        <dbReference type="Proteomes" id="UP001293718"/>
    </source>
</evidence>
<dbReference type="InterPro" id="IPR000073">
    <property type="entry name" value="AB_hydrolase_1"/>
</dbReference>
<reference evidence="3 4" key="1">
    <citation type="submission" date="2023-11" db="EMBL/GenBank/DDBJ databases">
        <title>Draft genome of Azohydromonas lata strain H1 (DSM1123), a polyhydroxyalkanoate producer.</title>
        <authorList>
            <person name="Traversa D."/>
            <person name="D'Addabbo P."/>
            <person name="Pazzani C."/>
            <person name="Manzari C."/>
            <person name="Chiara M."/>
            <person name="Scrascia M."/>
        </authorList>
    </citation>
    <scope>NUCLEOTIDE SEQUENCE [LARGE SCALE GENOMIC DNA]</scope>
    <source>
        <strain evidence="3 4">H1</strain>
    </source>
</reference>
<dbReference type="Proteomes" id="UP001293718">
    <property type="component" value="Unassembled WGS sequence"/>
</dbReference>
<feature type="domain" description="Peptidase S33 tripeptidyl aminopeptidase-like C-terminal" evidence="1">
    <location>
        <begin position="141"/>
        <end position="201"/>
    </location>
</feature>
<comment type="caution">
    <text evidence="3">The sequence shown here is derived from an EMBL/GenBank/DDBJ whole genome shotgun (WGS) entry which is preliminary data.</text>
</comment>
<proteinExistence type="predicted"/>
<dbReference type="Pfam" id="PF12697">
    <property type="entry name" value="Abhydrolase_6"/>
    <property type="match status" value="1"/>
</dbReference>
<sequence>MKNPEKIIFLPGATGRADFWQPMSDHVNHPAQRKLLGWPGFGDVPARSDVQGFDGLVDLVLAEIDRPCALVAQSMGGAVALRAALARPALVTHLVLCVTSGGVDMAGVGAQDWRPDFFAANPSLPRWFESYAEDLAPRLGAVTAPALLLWGDNDPISPVAVGQRLQGLLPNARLHMHPGGGHDLAHRHAQVLAPLVDAHLRG</sequence>
<organism evidence="3 4">
    <name type="scientific">Azohydromonas lata</name>
    <dbReference type="NCBI Taxonomy" id="45677"/>
    <lineage>
        <taxon>Bacteria</taxon>
        <taxon>Pseudomonadati</taxon>
        <taxon>Pseudomonadota</taxon>
        <taxon>Betaproteobacteria</taxon>
        <taxon>Burkholderiales</taxon>
        <taxon>Sphaerotilaceae</taxon>
        <taxon>Azohydromonas</taxon>
    </lineage>
</organism>
<dbReference type="PANTHER" id="PTHR43689:SF8">
    <property type="entry name" value="ALPHA_BETA-HYDROLASES SUPERFAMILY PROTEIN"/>
    <property type="match status" value="1"/>
</dbReference>
<feature type="domain" description="AB hydrolase-1" evidence="2">
    <location>
        <begin position="7"/>
        <end position="134"/>
    </location>
</feature>
<evidence type="ECO:0000259" key="2">
    <source>
        <dbReference type="Pfam" id="PF12697"/>
    </source>
</evidence>
<dbReference type="InterPro" id="IPR029058">
    <property type="entry name" value="AB_hydrolase_fold"/>
</dbReference>
<evidence type="ECO:0000259" key="1">
    <source>
        <dbReference type="Pfam" id="PF08386"/>
    </source>
</evidence>
<name>A0ABU5IGS8_9BURK</name>
<protein>
    <submittedName>
        <fullName evidence="3">Alpha/beta fold hydrolase</fullName>
    </submittedName>
</protein>
<dbReference type="GO" id="GO:0016787">
    <property type="term" value="F:hydrolase activity"/>
    <property type="evidence" value="ECO:0007669"/>
    <property type="project" value="UniProtKB-KW"/>
</dbReference>